<comment type="function">
    <text evidence="14">Catalyzes the dephosphorylation of undecaprenyl diphosphate (UPP). Confers resistance to bacitracin.</text>
</comment>
<dbReference type="Pfam" id="PF02673">
    <property type="entry name" value="BacA"/>
    <property type="match status" value="1"/>
</dbReference>
<evidence type="ECO:0000256" key="6">
    <source>
        <dbReference type="ARBA" id="ARBA00022692"/>
    </source>
</evidence>
<keyword evidence="14" id="KW-0133">Cell shape</keyword>
<evidence type="ECO:0000256" key="4">
    <source>
        <dbReference type="ARBA" id="ARBA00021581"/>
    </source>
</evidence>
<reference evidence="15" key="1">
    <citation type="submission" date="2023-07" db="EMBL/GenBank/DDBJ databases">
        <title>Gilvimarinus algae sp. nov., isolated from the surface of Kelp.</title>
        <authorList>
            <person name="Sun Y.Y."/>
            <person name="Gong Y."/>
            <person name="Du Z.J."/>
        </authorList>
    </citation>
    <scope>NUCLEOTIDE SEQUENCE</scope>
    <source>
        <strain evidence="15">SDUM040014</strain>
    </source>
</reference>
<dbReference type="NCBIfam" id="TIGR00753">
    <property type="entry name" value="undec_PP_bacA"/>
    <property type="match status" value="1"/>
</dbReference>
<feature type="transmembrane region" description="Helical" evidence="14">
    <location>
        <begin position="197"/>
        <end position="219"/>
    </location>
</feature>
<dbReference type="InterPro" id="IPR003824">
    <property type="entry name" value="UppP"/>
</dbReference>
<name>A0ABT8TC21_9GAMM</name>
<comment type="subcellular location">
    <subcellularLocation>
        <location evidence="1 14">Cell membrane</location>
        <topology evidence="1 14">Multi-pass membrane protein</topology>
    </subcellularLocation>
</comment>
<comment type="miscellaneous">
    <text evidence="14">Bacitracin is thought to be involved in the inhibition of peptidoglycan synthesis by sequestering undecaprenyl diphosphate, thereby reducing the pool of lipid carrier available.</text>
</comment>
<evidence type="ECO:0000256" key="12">
    <source>
        <dbReference type="ARBA" id="ARBA00032932"/>
    </source>
</evidence>
<feature type="transmembrane region" description="Helical" evidence="14">
    <location>
        <begin position="115"/>
        <end position="135"/>
    </location>
</feature>
<dbReference type="GO" id="GO:0050380">
    <property type="term" value="F:undecaprenyl-diphosphatase activity"/>
    <property type="evidence" value="ECO:0007669"/>
    <property type="project" value="UniProtKB-EC"/>
</dbReference>
<dbReference type="RefSeq" id="WP_302711787.1">
    <property type="nucleotide sequence ID" value="NZ_JAULRT010000035.1"/>
</dbReference>
<dbReference type="PANTHER" id="PTHR30622">
    <property type="entry name" value="UNDECAPRENYL-DIPHOSPHATASE"/>
    <property type="match status" value="1"/>
</dbReference>
<keyword evidence="10 14" id="KW-0046">Antibiotic resistance</keyword>
<keyword evidence="8 14" id="KW-1133">Transmembrane helix</keyword>
<keyword evidence="9 14" id="KW-0472">Membrane</keyword>
<keyword evidence="5 14" id="KW-1003">Cell membrane</keyword>
<evidence type="ECO:0000256" key="1">
    <source>
        <dbReference type="ARBA" id="ARBA00004651"/>
    </source>
</evidence>
<evidence type="ECO:0000256" key="8">
    <source>
        <dbReference type="ARBA" id="ARBA00022989"/>
    </source>
</evidence>
<organism evidence="15 16">
    <name type="scientific">Gilvimarinus algae</name>
    <dbReference type="NCBI Taxonomy" id="3058037"/>
    <lineage>
        <taxon>Bacteria</taxon>
        <taxon>Pseudomonadati</taxon>
        <taxon>Pseudomonadota</taxon>
        <taxon>Gammaproteobacteria</taxon>
        <taxon>Cellvibrionales</taxon>
        <taxon>Cellvibrionaceae</taxon>
        <taxon>Gilvimarinus</taxon>
    </lineage>
</organism>
<keyword evidence="6 14" id="KW-0812">Transmembrane</keyword>
<evidence type="ECO:0000313" key="16">
    <source>
        <dbReference type="Proteomes" id="UP001168380"/>
    </source>
</evidence>
<evidence type="ECO:0000256" key="5">
    <source>
        <dbReference type="ARBA" id="ARBA00022475"/>
    </source>
</evidence>
<comment type="similarity">
    <text evidence="2 14">Belongs to the UppP family.</text>
</comment>
<dbReference type="Proteomes" id="UP001168380">
    <property type="component" value="Unassembled WGS sequence"/>
</dbReference>
<dbReference type="HAMAP" id="MF_01006">
    <property type="entry name" value="Undec_diphosphatase"/>
    <property type="match status" value="1"/>
</dbReference>
<dbReference type="EMBL" id="JAULRT010000035">
    <property type="protein sequence ID" value="MDO3381647.1"/>
    <property type="molecule type" value="Genomic_DNA"/>
</dbReference>
<keyword evidence="7 14" id="KW-0378">Hydrolase</keyword>
<dbReference type="PANTHER" id="PTHR30622:SF4">
    <property type="entry name" value="UNDECAPRENYL-DIPHOSPHATASE"/>
    <property type="match status" value="1"/>
</dbReference>
<evidence type="ECO:0000256" key="9">
    <source>
        <dbReference type="ARBA" id="ARBA00023136"/>
    </source>
</evidence>
<comment type="catalytic activity">
    <reaction evidence="13 14">
        <text>di-trans,octa-cis-undecaprenyl diphosphate + H2O = di-trans,octa-cis-undecaprenyl phosphate + phosphate + H(+)</text>
        <dbReference type="Rhea" id="RHEA:28094"/>
        <dbReference type="ChEBI" id="CHEBI:15377"/>
        <dbReference type="ChEBI" id="CHEBI:15378"/>
        <dbReference type="ChEBI" id="CHEBI:43474"/>
        <dbReference type="ChEBI" id="CHEBI:58405"/>
        <dbReference type="ChEBI" id="CHEBI:60392"/>
        <dbReference type="EC" id="3.6.1.27"/>
    </reaction>
</comment>
<accession>A0ABT8TC21</accession>
<sequence>MQWLEVVVLALIQGLTEFLPVSSSAHLLLVPLFTDWPDQGLAFDIAVHFGSLLAVLAYFRQDIARLARAWISSLVNGDKSAEARLAWAVLLATIPVGLVGLLVKSYIEDHMRSGVYMGYSLIVFGLLLGWADWRYSRRVKTGDRDDSSLCKSEYQLSVRQITGIALAQILALIPGTSRSGITMTAGLLLGLTREASARFSFLLSIPVIALAALLQSVEIIGEPQAVRFDHLLVGTAISAISAYACIHWFLILIKKLGMQPFVIYRLLLGGYLIYLFS</sequence>
<feature type="transmembrane region" description="Helical" evidence="14">
    <location>
        <begin position="40"/>
        <end position="59"/>
    </location>
</feature>
<protein>
    <recommendedName>
        <fullName evidence="4 14">Undecaprenyl-diphosphatase</fullName>
        <ecNumber evidence="3 14">3.6.1.27</ecNumber>
    </recommendedName>
    <alternativeName>
        <fullName evidence="12 14">Bacitracin resistance protein</fullName>
    </alternativeName>
    <alternativeName>
        <fullName evidence="11 14">Undecaprenyl pyrophosphate phosphatase</fullName>
    </alternativeName>
</protein>
<evidence type="ECO:0000313" key="15">
    <source>
        <dbReference type="EMBL" id="MDO3381647.1"/>
    </source>
</evidence>
<keyword evidence="16" id="KW-1185">Reference proteome</keyword>
<comment type="caution">
    <text evidence="15">The sequence shown here is derived from an EMBL/GenBank/DDBJ whole genome shotgun (WGS) entry which is preliminary data.</text>
</comment>
<evidence type="ECO:0000256" key="11">
    <source>
        <dbReference type="ARBA" id="ARBA00032707"/>
    </source>
</evidence>
<evidence type="ECO:0000256" key="10">
    <source>
        <dbReference type="ARBA" id="ARBA00023251"/>
    </source>
</evidence>
<dbReference type="EC" id="3.6.1.27" evidence="3 14"/>
<evidence type="ECO:0000256" key="13">
    <source>
        <dbReference type="ARBA" id="ARBA00047594"/>
    </source>
</evidence>
<gene>
    <name evidence="14" type="primary">uppP</name>
    <name evidence="15" type="ORF">QWI16_05630</name>
</gene>
<evidence type="ECO:0000256" key="2">
    <source>
        <dbReference type="ARBA" id="ARBA00010621"/>
    </source>
</evidence>
<feature type="transmembrane region" description="Helical" evidence="14">
    <location>
        <begin position="85"/>
        <end position="103"/>
    </location>
</feature>
<evidence type="ECO:0000256" key="14">
    <source>
        <dbReference type="HAMAP-Rule" id="MF_01006"/>
    </source>
</evidence>
<evidence type="ECO:0000256" key="7">
    <source>
        <dbReference type="ARBA" id="ARBA00022801"/>
    </source>
</evidence>
<evidence type="ECO:0000256" key="3">
    <source>
        <dbReference type="ARBA" id="ARBA00012374"/>
    </source>
</evidence>
<dbReference type="NCBIfam" id="NF001393">
    <property type="entry name" value="PRK00281.2-4"/>
    <property type="match status" value="1"/>
</dbReference>
<proteinExistence type="inferred from homology"/>
<feature type="transmembrane region" description="Helical" evidence="14">
    <location>
        <begin position="231"/>
        <end position="251"/>
    </location>
</feature>
<keyword evidence="14" id="KW-0961">Cell wall biogenesis/degradation</keyword>
<keyword evidence="14" id="KW-0573">Peptidoglycan synthesis</keyword>